<name>A0A9W4U4L0_9PLEO</name>
<reference evidence="1" key="1">
    <citation type="submission" date="2023-01" db="EMBL/GenBank/DDBJ databases">
        <authorList>
            <person name="Van Ghelder C."/>
            <person name="Rancurel C."/>
        </authorList>
    </citation>
    <scope>NUCLEOTIDE SEQUENCE</scope>
    <source>
        <strain evidence="1">CNCM I-4278</strain>
    </source>
</reference>
<sequence length="86" mass="9893">MALSKLGAKRDKTQLFWKQTTKLIEYTVTGAERKDILLDIVVVNRYFINCISPLNSQTDIVAISSKNISFIMGKRIQFNRIQISRT</sequence>
<comment type="caution">
    <text evidence="1">The sequence shown here is derived from an EMBL/GenBank/DDBJ whole genome shotgun (WGS) entry which is preliminary data.</text>
</comment>
<dbReference type="Proteomes" id="UP001152607">
    <property type="component" value="Unassembled WGS sequence"/>
</dbReference>
<accession>A0A9W4U4L0</accession>
<evidence type="ECO:0000313" key="1">
    <source>
        <dbReference type="EMBL" id="CAI6259749.1"/>
    </source>
</evidence>
<dbReference type="EMBL" id="CAOQHR010000001">
    <property type="protein sequence ID" value="CAI6259749.1"/>
    <property type="molecule type" value="Genomic_DNA"/>
</dbReference>
<gene>
    <name evidence="1" type="ORF">PDIGIT_LOCUS1298</name>
</gene>
<keyword evidence="2" id="KW-1185">Reference proteome</keyword>
<evidence type="ECO:0000313" key="2">
    <source>
        <dbReference type="Proteomes" id="UP001152607"/>
    </source>
</evidence>
<proteinExistence type="predicted"/>
<dbReference type="AlphaFoldDB" id="A0A9W4U4L0"/>
<protein>
    <submittedName>
        <fullName evidence="1">Uncharacterized protein</fullName>
    </submittedName>
</protein>
<organism evidence="1 2">
    <name type="scientific">Periconia digitata</name>
    <dbReference type="NCBI Taxonomy" id="1303443"/>
    <lineage>
        <taxon>Eukaryota</taxon>
        <taxon>Fungi</taxon>
        <taxon>Dikarya</taxon>
        <taxon>Ascomycota</taxon>
        <taxon>Pezizomycotina</taxon>
        <taxon>Dothideomycetes</taxon>
        <taxon>Pleosporomycetidae</taxon>
        <taxon>Pleosporales</taxon>
        <taxon>Massarineae</taxon>
        <taxon>Periconiaceae</taxon>
        <taxon>Periconia</taxon>
    </lineage>
</organism>